<dbReference type="RefSeq" id="WP_169604863.1">
    <property type="nucleotide sequence ID" value="NZ_CP051481.1"/>
</dbReference>
<dbReference type="CDD" id="cd00473">
    <property type="entry name" value="bS6"/>
    <property type="match status" value="1"/>
</dbReference>
<dbReference type="GO" id="GO:0019843">
    <property type="term" value="F:rRNA binding"/>
    <property type="evidence" value="ECO:0007669"/>
    <property type="project" value="UniProtKB-UniRule"/>
</dbReference>
<accession>A0A858U316</accession>
<keyword evidence="4 6" id="KW-0689">Ribosomal protein</keyword>
<dbReference type="GO" id="GO:0003735">
    <property type="term" value="F:structural constituent of ribosome"/>
    <property type="evidence" value="ECO:0007669"/>
    <property type="project" value="InterPro"/>
</dbReference>
<feature type="region of interest" description="Disordered" evidence="5">
    <location>
        <begin position="93"/>
        <end position="139"/>
    </location>
</feature>
<dbReference type="SUPFAM" id="SSF54995">
    <property type="entry name" value="Ribosomal protein S6"/>
    <property type="match status" value="1"/>
</dbReference>
<evidence type="ECO:0000313" key="6">
    <source>
        <dbReference type="EMBL" id="QJG66812.1"/>
    </source>
</evidence>
<dbReference type="KEGG" id="mphe:HGG69_00490"/>
<gene>
    <name evidence="4 6" type="primary">rpsF</name>
    <name evidence="6" type="ORF">HGG69_00490</name>
</gene>
<feature type="compositionally biased region" description="Basic and acidic residues" evidence="5">
    <location>
        <begin position="120"/>
        <end position="139"/>
    </location>
</feature>
<evidence type="ECO:0000256" key="4">
    <source>
        <dbReference type="HAMAP-Rule" id="MF_00360"/>
    </source>
</evidence>
<dbReference type="Gene3D" id="3.30.70.60">
    <property type="match status" value="1"/>
</dbReference>
<feature type="compositionally biased region" description="Basic residues" evidence="5">
    <location>
        <begin position="93"/>
        <end position="106"/>
    </location>
</feature>
<proteinExistence type="inferred from homology"/>
<evidence type="ECO:0000256" key="2">
    <source>
        <dbReference type="ARBA" id="ARBA00035104"/>
    </source>
</evidence>
<dbReference type="InterPro" id="IPR014717">
    <property type="entry name" value="Transl_elong_EF1B/ribsomal_bS6"/>
</dbReference>
<comment type="function">
    <text evidence="2 4">Binds together with bS18 to 16S ribosomal RNA.</text>
</comment>
<dbReference type="GO" id="GO:1990904">
    <property type="term" value="C:ribonucleoprotein complex"/>
    <property type="evidence" value="ECO:0007669"/>
    <property type="project" value="UniProtKB-KW"/>
</dbReference>
<keyword evidence="4" id="KW-0694">RNA-binding</keyword>
<dbReference type="InterPro" id="IPR035980">
    <property type="entry name" value="Ribosomal_bS6_sf"/>
</dbReference>
<dbReference type="EMBL" id="CP051481">
    <property type="protein sequence ID" value="QJG66812.1"/>
    <property type="molecule type" value="Genomic_DNA"/>
</dbReference>
<keyword evidence="7" id="KW-1185">Reference proteome</keyword>
<keyword evidence="4" id="KW-0699">rRNA-binding</keyword>
<dbReference type="InterPro" id="IPR000529">
    <property type="entry name" value="Ribosomal_bS6"/>
</dbReference>
<name>A0A858U316_9MOLU</name>
<dbReference type="Proteomes" id="UP000501060">
    <property type="component" value="Chromosome"/>
</dbReference>
<dbReference type="AlphaFoldDB" id="A0A858U316"/>
<dbReference type="Pfam" id="PF01250">
    <property type="entry name" value="Ribosomal_S6"/>
    <property type="match status" value="1"/>
</dbReference>
<evidence type="ECO:0000256" key="1">
    <source>
        <dbReference type="ARBA" id="ARBA00009512"/>
    </source>
</evidence>
<dbReference type="GO" id="GO:0005840">
    <property type="term" value="C:ribosome"/>
    <property type="evidence" value="ECO:0007669"/>
    <property type="project" value="UniProtKB-KW"/>
</dbReference>
<dbReference type="GO" id="GO:0006412">
    <property type="term" value="P:translation"/>
    <property type="evidence" value="ECO:0007669"/>
    <property type="project" value="UniProtKB-UniRule"/>
</dbReference>
<keyword evidence="4" id="KW-0687">Ribonucleoprotein</keyword>
<evidence type="ECO:0000313" key="7">
    <source>
        <dbReference type="Proteomes" id="UP000501060"/>
    </source>
</evidence>
<sequence>MHKYEIMLIVQSTTTEDKVNSFISEIFSSKGELKKLERTQLAYAIKKVNTAQYFVLNIEAKAEEIKEFGRKALLDKEILRTLVINLDSEKALQRKPKQNRVRKPKFAPRSSEQGARRSFKKTDDRRVKNEDKNSSKSEE</sequence>
<dbReference type="NCBIfam" id="TIGR00166">
    <property type="entry name" value="S6"/>
    <property type="match status" value="1"/>
</dbReference>
<reference evidence="6 7" key="1">
    <citation type="submission" date="2020-04" db="EMBL/GenBank/DDBJ databases">
        <title>Novel Mycoplasma species detected in Phocoena phocoena (harbor porpoise) from the USA.</title>
        <authorList>
            <person name="Volokhov D.V."/>
        </authorList>
    </citation>
    <scope>NUCLEOTIDE SEQUENCE [LARGE SCALE GENOMIC DNA]</scope>
    <source>
        <strain evidence="6 7">Phocoena C-264-GEN</strain>
    </source>
</reference>
<comment type="similarity">
    <text evidence="1 4">Belongs to the bacterial ribosomal protein bS6 family.</text>
</comment>
<protein>
    <recommendedName>
        <fullName evidence="3 4">Small ribosomal subunit protein bS6</fullName>
    </recommendedName>
</protein>
<dbReference type="HAMAP" id="MF_00360">
    <property type="entry name" value="Ribosomal_bS6"/>
    <property type="match status" value="1"/>
</dbReference>
<evidence type="ECO:0000256" key="3">
    <source>
        <dbReference type="ARBA" id="ARBA00035294"/>
    </source>
</evidence>
<dbReference type="InterPro" id="IPR020814">
    <property type="entry name" value="Ribosomal_S6_plastid/chlpt"/>
</dbReference>
<organism evidence="6 7">
    <name type="scientific">Mycoplasma phocoenae</name>
    <dbReference type="NCBI Taxonomy" id="754517"/>
    <lineage>
        <taxon>Bacteria</taxon>
        <taxon>Bacillati</taxon>
        <taxon>Mycoplasmatota</taxon>
        <taxon>Mollicutes</taxon>
        <taxon>Mycoplasmataceae</taxon>
        <taxon>Mycoplasma</taxon>
    </lineage>
</organism>
<evidence type="ECO:0000256" key="5">
    <source>
        <dbReference type="SAM" id="MobiDB-lite"/>
    </source>
</evidence>